<evidence type="ECO:0000256" key="6">
    <source>
        <dbReference type="ARBA" id="ARBA00023027"/>
    </source>
</evidence>
<reference evidence="13" key="1">
    <citation type="submission" date="2020-02" db="EMBL/GenBank/DDBJ databases">
        <authorList>
            <person name="Meier V. D."/>
        </authorList>
    </citation>
    <scope>NUCLEOTIDE SEQUENCE</scope>
    <source>
        <strain evidence="13">AVDCRST_MAG59</strain>
    </source>
</reference>
<dbReference type="GO" id="GO:0006065">
    <property type="term" value="P:UDP-glucuronate biosynthetic process"/>
    <property type="evidence" value="ECO:0007669"/>
    <property type="project" value="UniProtKB-UniPathway"/>
</dbReference>
<evidence type="ECO:0000256" key="9">
    <source>
        <dbReference type="PIRSR" id="PIRSR500134-1"/>
    </source>
</evidence>
<evidence type="ECO:0000313" key="13">
    <source>
        <dbReference type="EMBL" id="CAA9538910.1"/>
    </source>
</evidence>
<dbReference type="SUPFAM" id="SSF51735">
    <property type="entry name" value="NAD(P)-binding Rossmann-fold domains"/>
    <property type="match status" value="1"/>
</dbReference>
<dbReference type="AlphaFoldDB" id="A0A6J4U290"/>
<dbReference type="GO" id="GO:0051287">
    <property type="term" value="F:NAD binding"/>
    <property type="evidence" value="ECO:0007669"/>
    <property type="project" value="InterPro"/>
</dbReference>
<evidence type="ECO:0000256" key="3">
    <source>
        <dbReference type="ARBA" id="ARBA00012954"/>
    </source>
</evidence>
<feature type="binding site" evidence="11">
    <location>
        <position position="86"/>
    </location>
    <ligand>
        <name>NAD(+)</name>
        <dbReference type="ChEBI" id="CHEBI:57540"/>
    </ligand>
</feature>
<name>A0A6J4U290_9BACT</name>
<evidence type="ECO:0000256" key="5">
    <source>
        <dbReference type="ARBA" id="ARBA00023002"/>
    </source>
</evidence>
<dbReference type="InterPro" id="IPR017476">
    <property type="entry name" value="UDP-Glc/GDP-Man"/>
</dbReference>
<dbReference type="EMBL" id="CADCWF010000030">
    <property type="protein sequence ID" value="CAA9538910.1"/>
    <property type="molecule type" value="Genomic_DNA"/>
</dbReference>
<dbReference type="SUPFAM" id="SSF52413">
    <property type="entry name" value="UDP-glucose/GDP-mannose dehydrogenase C-terminal domain"/>
    <property type="match status" value="1"/>
</dbReference>
<feature type="binding site" evidence="10">
    <location>
        <begin position="155"/>
        <end position="158"/>
    </location>
    <ligand>
        <name>substrate</name>
    </ligand>
</feature>
<feature type="binding site" evidence="11">
    <location>
        <position position="35"/>
    </location>
    <ligand>
        <name>NAD(+)</name>
        <dbReference type="ChEBI" id="CHEBI:57540"/>
    </ligand>
</feature>
<gene>
    <name evidence="13" type="ORF">AVDCRST_MAG59-618</name>
</gene>
<proteinExistence type="inferred from homology"/>
<evidence type="ECO:0000256" key="7">
    <source>
        <dbReference type="ARBA" id="ARBA00047473"/>
    </source>
</evidence>
<evidence type="ECO:0000256" key="11">
    <source>
        <dbReference type="PIRSR" id="PIRSR500134-3"/>
    </source>
</evidence>
<organism evidence="13">
    <name type="scientific">uncultured Thermomicrobiales bacterium</name>
    <dbReference type="NCBI Taxonomy" id="1645740"/>
    <lineage>
        <taxon>Bacteria</taxon>
        <taxon>Pseudomonadati</taxon>
        <taxon>Thermomicrobiota</taxon>
        <taxon>Thermomicrobia</taxon>
        <taxon>Thermomicrobiales</taxon>
        <taxon>environmental samples</taxon>
    </lineage>
</organism>
<dbReference type="InterPro" id="IPR008927">
    <property type="entry name" value="6-PGluconate_DH-like_C_sf"/>
</dbReference>
<dbReference type="InterPro" id="IPR028357">
    <property type="entry name" value="UDPglc_DH_bac"/>
</dbReference>
<dbReference type="PIRSF" id="PIRSF000124">
    <property type="entry name" value="UDPglc_GDPman_dh"/>
    <property type="match status" value="1"/>
</dbReference>
<feature type="binding site" evidence="11">
    <location>
        <position position="334"/>
    </location>
    <ligand>
        <name>NAD(+)</name>
        <dbReference type="ChEBI" id="CHEBI:57540"/>
    </ligand>
</feature>
<accession>A0A6J4U290</accession>
<dbReference type="GO" id="GO:0000271">
    <property type="term" value="P:polysaccharide biosynthetic process"/>
    <property type="evidence" value="ECO:0007669"/>
    <property type="project" value="InterPro"/>
</dbReference>
<keyword evidence="5 8" id="KW-0560">Oxidoreductase</keyword>
<evidence type="ECO:0000256" key="8">
    <source>
        <dbReference type="PIRNR" id="PIRNR000124"/>
    </source>
</evidence>
<feature type="binding site" evidence="11">
    <location>
        <position position="30"/>
    </location>
    <ligand>
        <name>NAD(+)</name>
        <dbReference type="ChEBI" id="CHEBI:57540"/>
    </ligand>
</feature>
<dbReference type="NCBIfam" id="TIGR03026">
    <property type="entry name" value="NDP-sugDHase"/>
    <property type="match status" value="1"/>
</dbReference>
<feature type="domain" description="UDP-glucose/GDP-mannose dehydrogenase C-terminal" evidence="12">
    <location>
        <begin position="320"/>
        <end position="424"/>
    </location>
</feature>
<evidence type="ECO:0000256" key="2">
    <source>
        <dbReference type="ARBA" id="ARBA00006601"/>
    </source>
</evidence>
<comment type="pathway">
    <text evidence="1">Nucleotide-sugar biosynthesis; UDP-alpha-D-glucuronate biosynthesis; UDP-alpha-D-glucuronate from UDP-alpha-D-glucose: step 1/1.</text>
</comment>
<comment type="catalytic activity">
    <reaction evidence="7 8">
        <text>UDP-alpha-D-glucose + 2 NAD(+) + H2O = UDP-alpha-D-glucuronate + 2 NADH + 3 H(+)</text>
        <dbReference type="Rhea" id="RHEA:23596"/>
        <dbReference type="ChEBI" id="CHEBI:15377"/>
        <dbReference type="ChEBI" id="CHEBI:15378"/>
        <dbReference type="ChEBI" id="CHEBI:57540"/>
        <dbReference type="ChEBI" id="CHEBI:57945"/>
        <dbReference type="ChEBI" id="CHEBI:58052"/>
        <dbReference type="ChEBI" id="CHEBI:58885"/>
        <dbReference type="EC" id="1.1.1.22"/>
    </reaction>
</comment>
<dbReference type="SUPFAM" id="SSF48179">
    <property type="entry name" value="6-phosphogluconate dehydrogenase C-terminal domain-like"/>
    <property type="match status" value="1"/>
</dbReference>
<dbReference type="InterPro" id="IPR036220">
    <property type="entry name" value="UDP-Glc/GDP-Man_DH_C_sf"/>
</dbReference>
<feature type="active site" description="Nucleophile" evidence="9">
    <location>
        <position position="266"/>
    </location>
</feature>
<dbReference type="InterPro" id="IPR014027">
    <property type="entry name" value="UDP-Glc/GDP-Man_DH_C"/>
</dbReference>
<dbReference type="Pfam" id="PF03721">
    <property type="entry name" value="UDPG_MGDP_dh_N"/>
    <property type="match status" value="1"/>
</dbReference>
<evidence type="ECO:0000259" key="12">
    <source>
        <dbReference type="SMART" id="SM00984"/>
    </source>
</evidence>
<feature type="binding site" evidence="10">
    <location>
        <position position="210"/>
    </location>
    <ligand>
        <name>substrate</name>
    </ligand>
</feature>
<evidence type="ECO:0000256" key="4">
    <source>
        <dbReference type="ARBA" id="ARBA00015132"/>
    </source>
</evidence>
<dbReference type="UniPathway" id="UPA00038">
    <property type="reaction ID" value="UER00491"/>
</dbReference>
<feature type="binding site" evidence="11">
    <location>
        <position position="158"/>
    </location>
    <ligand>
        <name>NAD(+)</name>
        <dbReference type="ChEBI" id="CHEBI:57540"/>
    </ligand>
</feature>
<dbReference type="SMART" id="SM00984">
    <property type="entry name" value="UDPG_MGDP_dh_C"/>
    <property type="match status" value="1"/>
</dbReference>
<feature type="binding site" evidence="11">
    <location>
        <position position="121"/>
    </location>
    <ligand>
        <name>NAD(+)</name>
        <dbReference type="ChEBI" id="CHEBI:57540"/>
    </ligand>
</feature>
<dbReference type="Gene3D" id="1.20.5.100">
    <property type="entry name" value="Cytochrome c1, transmembrane anchor, C-terminal"/>
    <property type="match status" value="1"/>
</dbReference>
<dbReference type="Pfam" id="PF03720">
    <property type="entry name" value="UDPG_MGDP_dh_C"/>
    <property type="match status" value="1"/>
</dbReference>
<evidence type="ECO:0000256" key="10">
    <source>
        <dbReference type="PIRSR" id="PIRSR500134-2"/>
    </source>
</evidence>
<dbReference type="Pfam" id="PF00984">
    <property type="entry name" value="UDPG_MGDP_dh"/>
    <property type="match status" value="1"/>
</dbReference>
<dbReference type="InterPro" id="IPR036291">
    <property type="entry name" value="NAD(P)-bd_dom_sf"/>
</dbReference>
<feature type="binding site" evidence="10">
    <location>
        <begin position="255"/>
        <end position="259"/>
    </location>
    <ligand>
        <name>substrate</name>
    </ligand>
</feature>
<feature type="binding site" evidence="11">
    <location>
        <position position="269"/>
    </location>
    <ligand>
        <name>NAD(+)</name>
        <dbReference type="ChEBI" id="CHEBI:57540"/>
    </ligand>
</feature>
<dbReference type="GO" id="GO:0003979">
    <property type="term" value="F:UDP-glucose 6-dehydrogenase activity"/>
    <property type="evidence" value="ECO:0007669"/>
    <property type="project" value="UniProtKB-EC"/>
</dbReference>
<protein>
    <recommendedName>
        <fullName evidence="4 8">UDP-glucose 6-dehydrogenase</fullName>
        <ecNumber evidence="3 8">1.1.1.22</ecNumber>
    </recommendedName>
</protein>
<feature type="binding site" evidence="10">
    <location>
        <position position="327"/>
    </location>
    <ligand>
        <name>substrate</name>
    </ligand>
</feature>
<dbReference type="PANTHER" id="PTHR43750:SF3">
    <property type="entry name" value="UDP-GLUCOSE 6-DEHYDROGENASE TUAD"/>
    <property type="match status" value="1"/>
</dbReference>
<dbReference type="InterPro" id="IPR014026">
    <property type="entry name" value="UDP-Glc/GDP-Man_DH_dimer"/>
</dbReference>
<sequence>MNVTIFGTGYVGLVTGACLAEVGNDVLCVDIDPVRVERLRAGEVPIFEPGLEEMVEAGLAAGRLAFSTDLVAGVTHGEALFVAVGTAAAADGGADLGAVRSVAETIGAAMTEPKIVVTKSTVPVGTADEVRAVVAAGLAARGLEVGFDVVSNPEFLREGAAVNDFMRPDRIVIGSEDPRSIELLRELYAPFNRHHDRMIVMGVRSAEFAKYAANAMLATRISLMNELANLGERLGVDIEEVRAGIGSDPRIGYSYLYAGCGYGGSCLPKDVRALEWTAREAGHDAQILRAVGGVNDRQQRRLFEKVAGHYGGDLRGRVFALWGLAFKPDTDDMREAPSRAVMEALWEAGAAVQAFDPEAMEETARIYGARPDLKLCESKEEALEGADALLILTEWREFRSPDVDQIRAALREPLVFDGRNLYDPKRMARDGIVYHGIGRGVATAGAAPS</sequence>
<dbReference type="EC" id="1.1.1.22" evidence="3 8"/>
<dbReference type="PIRSF" id="PIRSF500134">
    <property type="entry name" value="UDPglc_DH_bac"/>
    <property type="match status" value="1"/>
</dbReference>
<evidence type="ECO:0000256" key="1">
    <source>
        <dbReference type="ARBA" id="ARBA00004701"/>
    </source>
</evidence>
<dbReference type="Gene3D" id="3.40.50.720">
    <property type="entry name" value="NAD(P)-binding Rossmann-like Domain"/>
    <property type="match status" value="2"/>
</dbReference>
<comment type="similarity">
    <text evidence="2 8">Belongs to the UDP-glucose/GDP-mannose dehydrogenase family.</text>
</comment>
<feature type="binding site" evidence="10">
    <location>
        <position position="263"/>
    </location>
    <ligand>
        <name>substrate</name>
    </ligand>
</feature>
<keyword evidence="6 8" id="KW-0520">NAD</keyword>
<feature type="binding site" evidence="10">
    <location>
        <position position="430"/>
    </location>
    <ligand>
        <name>substrate</name>
    </ligand>
</feature>
<dbReference type="InterPro" id="IPR001732">
    <property type="entry name" value="UDP-Glc/GDP-Man_DH_N"/>
</dbReference>
<dbReference type="PANTHER" id="PTHR43750">
    <property type="entry name" value="UDP-GLUCOSE 6-DEHYDROGENASE TUAD"/>
    <property type="match status" value="1"/>
</dbReference>